<accession>A0A7X3MDZ0</accession>
<dbReference type="RefSeq" id="WP_159749971.1">
    <property type="nucleotide sequence ID" value="NZ_WUQX01000001.1"/>
</dbReference>
<dbReference type="InterPro" id="IPR003593">
    <property type="entry name" value="AAA+_ATPase"/>
</dbReference>
<dbReference type="EMBL" id="WUQX01000001">
    <property type="protein sequence ID" value="MXP74618.1"/>
    <property type="molecule type" value="Genomic_DNA"/>
</dbReference>
<dbReference type="GO" id="GO:0005524">
    <property type="term" value="F:ATP binding"/>
    <property type="evidence" value="ECO:0007669"/>
    <property type="project" value="UniProtKB-KW"/>
</dbReference>
<dbReference type="SMART" id="SM00382">
    <property type="entry name" value="AAA"/>
    <property type="match status" value="1"/>
</dbReference>
<evidence type="ECO:0000313" key="7">
    <source>
        <dbReference type="Proteomes" id="UP000460412"/>
    </source>
</evidence>
<dbReference type="Proteomes" id="UP000460412">
    <property type="component" value="Unassembled WGS sequence"/>
</dbReference>
<dbReference type="Pfam" id="PF00005">
    <property type="entry name" value="ABC_tran"/>
    <property type="match status" value="1"/>
</dbReference>
<sequence>MEKIISVKNLRKTYKKETAVENVCFDLTPGSIMGLLGTNGAGKTTTLKMITNLCSKNNGKIVIDNVSLDENPELALSKVGAALDTPSFYQELTARENIECFAHLYENIPKGQVMELLDYVGLSSQAEKKVKKFSLGMKQRLALARAMLGQPKLIILDEPANGLDPQGQINLYRLICDMAKERNTTFIVSSHQLHDMEKFCTDILILDKGKSILQGKTEEILSETTNIVDCILEETKTARSILFECQGISLISENGNQFTVRLENICFDEFIKKLVANHLHIRYLSMRKHSLQDLFLKLTGGAEPCIH</sequence>
<proteinExistence type="inferred from homology"/>
<evidence type="ECO:0000259" key="5">
    <source>
        <dbReference type="PROSITE" id="PS50893"/>
    </source>
</evidence>
<dbReference type="InterPro" id="IPR003439">
    <property type="entry name" value="ABC_transporter-like_ATP-bd"/>
</dbReference>
<comment type="similarity">
    <text evidence="1">Belongs to the ABC transporter superfamily.</text>
</comment>
<keyword evidence="7" id="KW-1185">Reference proteome</keyword>
<evidence type="ECO:0000313" key="6">
    <source>
        <dbReference type="EMBL" id="MXP74618.1"/>
    </source>
</evidence>
<keyword evidence="4 6" id="KW-0067">ATP-binding</keyword>
<comment type="caution">
    <text evidence="6">The sequence shown here is derived from an EMBL/GenBank/DDBJ whole genome shotgun (WGS) entry which is preliminary data.</text>
</comment>
<organism evidence="6 7">
    <name type="scientific">Sporofaciens musculi</name>
    <dbReference type="NCBI Taxonomy" id="2681861"/>
    <lineage>
        <taxon>Bacteria</taxon>
        <taxon>Bacillati</taxon>
        <taxon>Bacillota</taxon>
        <taxon>Clostridia</taxon>
        <taxon>Lachnospirales</taxon>
        <taxon>Lachnospiraceae</taxon>
        <taxon>Sporofaciens</taxon>
    </lineage>
</organism>
<dbReference type="Gene3D" id="3.40.50.300">
    <property type="entry name" value="P-loop containing nucleotide triphosphate hydrolases"/>
    <property type="match status" value="1"/>
</dbReference>
<evidence type="ECO:0000256" key="2">
    <source>
        <dbReference type="ARBA" id="ARBA00022448"/>
    </source>
</evidence>
<dbReference type="AlphaFoldDB" id="A0A7X3MDZ0"/>
<gene>
    <name evidence="6" type="ORF">GN277_04255</name>
</gene>
<dbReference type="PROSITE" id="PS50893">
    <property type="entry name" value="ABC_TRANSPORTER_2"/>
    <property type="match status" value="1"/>
</dbReference>
<keyword evidence="3" id="KW-0547">Nucleotide-binding</keyword>
<dbReference type="SUPFAM" id="SSF52540">
    <property type="entry name" value="P-loop containing nucleoside triphosphate hydrolases"/>
    <property type="match status" value="1"/>
</dbReference>
<reference evidence="6 7" key="1">
    <citation type="submission" date="2019-12" db="EMBL/GenBank/DDBJ databases">
        <title>Sporaefaciens musculi gen. nov., sp. nov., a novel bacterium isolated from the caecum of an obese mouse.</title>
        <authorList>
            <person name="Rasmussen T.S."/>
            <person name="Streidl T."/>
            <person name="Hitch T.C.A."/>
            <person name="Wortmann E."/>
            <person name="Deptula P."/>
            <person name="Hansen M."/>
            <person name="Nielsen D.S."/>
            <person name="Clavel T."/>
            <person name="Vogensen F.K."/>
        </authorList>
    </citation>
    <scope>NUCLEOTIDE SEQUENCE [LARGE SCALE GENOMIC DNA]</scope>
    <source>
        <strain evidence="6 7">WCA-9-b2</strain>
    </source>
</reference>
<dbReference type="InterPro" id="IPR027417">
    <property type="entry name" value="P-loop_NTPase"/>
</dbReference>
<evidence type="ECO:0000256" key="1">
    <source>
        <dbReference type="ARBA" id="ARBA00005417"/>
    </source>
</evidence>
<dbReference type="GO" id="GO:0016887">
    <property type="term" value="F:ATP hydrolysis activity"/>
    <property type="evidence" value="ECO:0007669"/>
    <property type="project" value="InterPro"/>
</dbReference>
<feature type="domain" description="ABC transporter" evidence="5">
    <location>
        <begin position="5"/>
        <end position="233"/>
    </location>
</feature>
<dbReference type="PROSITE" id="PS00211">
    <property type="entry name" value="ABC_TRANSPORTER_1"/>
    <property type="match status" value="1"/>
</dbReference>
<protein>
    <submittedName>
        <fullName evidence="6">ATP-binding cassette domain-containing protein</fullName>
    </submittedName>
</protein>
<keyword evidence="2" id="KW-0813">Transport</keyword>
<dbReference type="InterPro" id="IPR017871">
    <property type="entry name" value="ABC_transporter-like_CS"/>
</dbReference>
<dbReference type="PANTHER" id="PTHR43335">
    <property type="entry name" value="ABC TRANSPORTER, ATP-BINDING PROTEIN"/>
    <property type="match status" value="1"/>
</dbReference>
<evidence type="ECO:0000256" key="4">
    <source>
        <dbReference type="ARBA" id="ARBA00022840"/>
    </source>
</evidence>
<name>A0A7X3MDZ0_9FIRM</name>
<dbReference type="PANTHER" id="PTHR43335:SF4">
    <property type="entry name" value="ABC TRANSPORTER, ATP-BINDING PROTEIN"/>
    <property type="match status" value="1"/>
</dbReference>
<evidence type="ECO:0000256" key="3">
    <source>
        <dbReference type="ARBA" id="ARBA00022741"/>
    </source>
</evidence>